<keyword evidence="3" id="KW-1185">Reference proteome</keyword>
<evidence type="ECO:0000313" key="2">
    <source>
        <dbReference type="EMBL" id="AOS83667.1"/>
    </source>
</evidence>
<dbReference type="STRING" id="274537.BIU88_05600"/>
<dbReference type="InterPro" id="IPR051604">
    <property type="entry name" value="Ergot_Alk_Oxidoreductase"/>
</dbReference>
<dbReference type="PANTHER" id="PTHR43162">
    <property type="match status" value="1"/>
</dbReference>
<dbReference type="RefSeq" id="WP_069809448.1">
    <property type="nucleotide sequence ID" value="NZ_CP017305.1"/>
</dbReference>
<dbReference type="Gene3D" id="3.40.50.720">
    <property type="entry name" value="NAD(P)-binding Rossmann-like Domain"/>
    <property type="match status" value="1"/>
</dbReference>
<feature type="domain" description="NmrA-like" evidence="1">
    <location>
        <begin position="4"/>
        <end position="223"/>
    </location>
</feature>
<dbReference type="SUPFAM" id="SSF51735">
    <property type="entry name" value="NAD(P)-binding Rossmann-fold domains"/>
    <property type="match status" value="1"/>
</dbReference>
<dbReference type="KEGG" id="clz:BIU88_05600"/>
<dbReference type="InterPro" id="IPR008030">
    <property type="entry name" value="NmrA-like"/>
</dbReference>
<dbReference type="AlphaFoldDB" id="A0A1D8D3R7"/>
<evidence type="ECO:0000313" key="3">
    <source>
        <dbReference type="Proteomes" id="UP000095185"/>
    </source>
</evidence>
<dbReference type="PANTHER" id="PTHR43162:SF1">
    <property type="entry name" value="PRESTALK A DIFFERENTIATION PROTEIN A"/>
    <property type="match status" value="1"/>
</dbReference>
<sequence length="296" mass="31965">MQYVIAGSLGHIGKPLATRLSKAGHTVTVISSNAARKQEIEAIGATAAIGTVEDTGFLTETFRGADAIFTMAPPDYSGSDWKAWIAGIGRNYVAAITSAGVKQVVNLSSIGAHMIENCGPVSGLSQVELAMDAMAGVNVRHLRAGYFYTNFLNAIGQIKNQGIITGNYMADLKMVLVHPADIADIAAKALEDESYLGRGFSYIASDEKTPAEIVAMIGKATGRLDLRWIERTDTEEFDDLLAIGLSEETARNYTEMGAAMRSGEMNADYFRSRPVMAGWRSFESFMPDFVAAYKTY</sequence>
<protein>
    <submittedName>
        <fullName evidence="2">NmrA family protein</fullName>
    </submittedName>
</protein>
<gene>
    <name evidence="2" type="ORF">BIU88_05600</name>
</gene>
<dbReference type="Proteomes" id="UP000095185">
    <property type="component" value="Chromosome"/>
</dbReference>
<name>A0A1D8D3R7_CHLLM</name>
<organism evidence="2 3">
    <name type="scientific">Chlorobaculum limnaeum</name>
    <dbReference type="NCBI Taxonomy" id="274537"/>
    <lineage>
        <taxon>Bacteria</taxon>
        <taxon>Pseudomonadati</taxon>
        <taxon>Chlorobiota</taxon>
        <taxon>Chlorobiia</taxon>
        <taxon>Chlorobiales</taxon>
        <taxon>Chlorobiaceae</taxon>
        <taxon>Chlorobaculum</taxon>
    </lineage>
</organism>
<dbReference type="InterPro" id="IPR036291">
    <property type="entry name" value="NAD(P)-bd_dom_sf"/>
</dbReference>
<dbReference type="OrthoDB" id="2149806at2"/>
<dbReference type="Gene3D" id="3.90.25.10">
    <property type="entry name" value="UDP-galactose 4-epimerase, domain 1"/>
    <property type="match status" value="1"/>
</dbReference>
<dbReference type="Pfam" id="PF05368">
    <property type="entry name" value="NmrA"/>
    <property type="match status" value="1"/>
</dbReference>
<proteinExistence type="predicted"/>
<accession>A0A1D8D3R7</accession>
<dbReference type="EMBL" id="CP017305">
    <property type="protein sequence ID" value="AOS83667.1"/>
    <property type="molecule type" value="Genomic_DNA"/>
</dbReference>
<evidence type="ECO:0000259" key="1">
    <source>
        <dbReference type="Pfam" id="PF05368"/>
    </source>
</evidence>
<reference evidence="2" key="1">
    <citation type="submission" date="2016-09" db="EMBL/GenBank/DDBJ databases">
        <title>Genome sequence of Chlorobaculum limnaeum.</title>
        <authorList>
            <person name="Liu Z."/>
            <person name="Tank M."/>
            <person name="Bryant D.A."/>
        </authorList>
    </citation>
    <scope>NUCLEOTIDE SEQUENCE [LARGE SCALE GENOMIC DNA]</scope>
    <source>
        <strain evidence="2">DSM 1677</strain>
    </source>
</reference>